<keyword evidence="2" id="KW-1185">Reference proteome</keyword>
<dbReference type="Proteomes" id="UP000735302">
    <property type="component" value="Unassembled WGS sequence"/>
</dbReference>
<proteinExistence type="predicted"/>
<name>A0AAV4BMM6_9GAST</name>
<accession>A0AAV4BMM6</accession>
<evidence type="ECO:0000313" key="2">
    <source>
        <dbReference type="Proteomes" id="UP000735302"/>
    </source>
</evidence>
<organism evidence="1 2">
    <name type="scientific">Plakobranchus ocellatus</name>
    <dbReference type="NCBI Taxonomy" id="259542"/>
    <lineage>
        <taxon>Eukaryota</taxon>
        <taxon>Metazoa</taxon>
        <taxon>Spiralia</taxon>
        <taxon>Lophotrochozoa</taxon>
        <taxon>Mollusca</taxon>
        <taxon>Gastropoda</taxon>
        <taxon>Heterobranchia</taxon>
        <taxon>Euthyneura</taxon>
        <taxon>Panpulmonata</taxon>
        <taxon>Sacoglossa</taxon>
        <taxon>Placobranchoidea</taxon>
        <taxon>Plakobranchidae</taxon>
        <taxon>Plakobranchus</taxon>
    </lineage>
</organism>
<comment type="caution">
    <text evidence="1">The sequence shown here is derived from an EMBL/GenBank/DDBJ whole genome shotgun (WGS) entry which is preliminary data.</text>
</comment>
<gene>
    <name evidence="1" type="ORF">PoB_004715700</name>
</gene>
<reference evidence="1 2" key="1">
    <citation type="journal article" date="2021" name="Elife">
        <title>Chloroplast acquisition without the gene transfer in kleptoplastic sea slugs, Plakobranchus ocellatus.</title>
        <authorList>
            <person name="Maeda T."/>
            <person name="Takahashi S."/>
            <person name="Yoshida T."/>
            <person name="Shimamura S."/>
            <person name="Takaki Y."/>
            <person name="Nagai Y."/>
            <person name="Toyoda A."/>
            <person name="Suzuki Y."/>
            <person name="Arimoto A."/>
            <person name="Ishii H."/>
            <person name="Satoh N."/>
            <person name="Nishiyama T."/>
            <person name="Hasebe M."/>
            <person name="Maruyama T."/>
            <person name="Minagawa J."/>
            <person name="Obokata J."/>
            <person name="Shigenobu S."/>
        </authorList>
    </citation>
    <scope>NUCLEOTIDE SEQUENCE [LARGE SCALE GENOMIC DNA]</scope>
</reference>
<sequence>MPLLTIEPCCSMHSTSSEGLYSEPSCEEQLTPRCVQSSHHGVFRAHNTVCSELTTRCVQSSQHGVFRAHTIVCSELTP</sequence>
<protein>
    <submittedName>
        <fullName evidence="1">Uncharacterized protein</fullName>
    </submittedName>
</protein>
<evidence type="ECO:0000313" key="1">
    <source>
        <dbReference type="EMBL" id="GFO20652.1"/>
    </source>
</evidence>
<dbReference type="AlphaFoldDB" id="A0AAV4BMM6"/>
<dbReference type="EMBL" id="BLXT01005191">
    <property type="protein sequence ID" value="GFO20652.1"/>
    <property type="molecule type" value="Genomic_DNA"/>
</dbReference>